<dbReference type="InterPro" id="IPR020058">
    <property type="entry name" value="Glu/Gln-tRNA-synth_Ib_cat-dom"/>
</dbReference>
<dbReference type="Pfam" id="PF00749">
    <property type="entry name" value="tRNA-synt_1c"/>
    <property type="match status" value="2"/>
</dbReference>
<evidence type="ECO:0000256" key="1">
    <source>
        <dbReference type="ARBA" id="ARBA00022598"/>
    </source>
</evidence>
<dbReference type="PANTHER" id="PTHR43311:SF1">
    <property type="entry name" value="GLUTAMYL-Q TRNA(ASP) SYNTHETASE"/>
    <property type="match status" value="1"/>
</dbReference>
<evidence type="ECO:0000259" key="8">
    <source>
        <dbReference type="Pfam" id="PF00749"/>
    </source>
</evidence>
<evidence type="ECO:0000256" key="2">
    <source>
        <dbReference type="ARBA" id="ARBA00022723"/>
    </source>
</evidence>
<feature type="domain" description="Glutamyl/glutaminyl-tRNA synthetase class Ib catalytic" evidence="8">
    <location>
        <begin position="152"/>
        <end position="290"/>
    </location>
</feature>
<protein>
    <submittedName>
        <fullName evidence="9">Glutamyl-tRNA synthetase</fullName>
    </submittedName>
</protein>
<evidence type="ECO:0000256" key="4">
    <source>
        <dbReference type="ARBA" id="ARBA00022833"/>
    </source>
</evidence>
<keyword evidence="5 7" id="KW-0067">ATP-binding</keyword>
<dbReference type="InterPro" id="IPR049940">
    <property type="entry name" value="GluQ/Sye"/>
</dbReference>
<keyword evidence="3 7" id="KW-0547">Nucleotide-binding</keyword>
<proteinExistence type="inferred from homology"/>
<evidence type="ECO:0000313" key="9">
    <source>
        <dbReference type="EMBL" id="SNS93609.1"/>
    </source>
</evidence>
<name>A0A239IJA1_9BACT</name>
<dbReference type="Gene3D" id="3.40.50.620">
    <property type="entry name" value="HUPs"/>
    <property type="match status" value="1"/>
</dbReference>
<accession>A0A239IJA1</accession>
<dbReference type="PROSITE" id="PS00178">
    <property type="entry name" value="AA_TRNA_LIGASE_I"/>
    <property type="match status" value="1"/>
</dbReference>
<evidence type="ECO:0000256" key="7">
    <source>
        <dbReference type="RuleBase" id="RU363037"/>
    </source>
</evidence>
<dbReference type="PANTHER" id="PTHR43311">
    <property type="entry name" value="GLUTAMATE--TRNA LIGASE"/>
    <property type="match status" value="1"/>
</dbReference>
<evidence type="ECO:0000256" key="5">
    <source>
        <dbReference type="ARBA" id="ARBA00022840"/>
    </source>
</evidence>
<organism evidence="9 10">
    <name type="scientific">Pontibacter ummariensis</name>
    <dbReference type="NCBI Taxonomy" id="1610492"/>
    <lineage>
        <taxon>Bacteria</taxon>
        <taxon>Pseudomonadati</taxon>
        <taxon>Bacteroidota</taxon>
        <taxon>Cytophagia</taxon>
        <taxon>Cytophagales</taxon>
        <taxon>Hymenobacteraceae</taxon>
        <taxon>Pontibacter</taxon>
    </lineage>
</organism>
<evidence type="ECO:0000256" key="6">
    <source>
        <dbReference type="ARBA" id="ARBA00023146"/>
    </source>
</evidence>
<dbReference type="Proteomes" id="UP000198432">
    <property type="component" value="Unassembled WGS sequence"/>
</dbReference>
<keyword evidence="1 7" id="KW-0436">Ligase</keyword>
<keyword evidence="2" id="KW-0479">Metal-binding</keyword>
<dbReference type="GO" id="GO:0005524">
    <property type="term" value="F:ATP binding"/>
    <property type="evidence" value="ECO:0007669"/>
    <property type="project" value="UniProtKB-KW"/>
</dbReference>
<dbReference type="InterPro" id="IPR001412">
    <property type="entry name" value="aa-tRNA-synth_I_CS"/>
</dbReference>
<comment type="similarity">
    <text evidence="7">Belongs to the class-I aminoacyl-tRNA synthetase family.</text>
</comment>
<dbReference type="InterPro" id="IPR000924">
    <property type="entry name" value="Glu/Gln-tRNA-synth"/>
</dbReference>
<sequence>MEQHKQPIAPAPLKTRLAPTPSGYLHLGNALSFALTWALARKSHGTLALRIDDLDNTRFREEYLQDIFDTIRFLGIDYDEGPQDARDFLEHYSQHRRLSQYQEMLEQLSAQGLLYACPCSRSQITAVSPQGLYPLTCRAKGLPLSQPGTAWRIRVPEDTVISFQDLLLGRCHIPLGQEMPDFVVRRKDGVPAYQVASVCDDLLMGITHLVRGQDLLASTAAQLFLAQCAGESSFATMQFLHHPILLEPDGNKLSKSHDSLSINQMRKQGLASQGLWQKIAQVLGWQDAEIGDAQSFLERFRLADVPSQPRKISSSDC</sequence>
<dbReference type="SUPFAM" id="SSF52374">
    <property type="entry name" value="Nucleotidylyl transferase"/>
    <property type="match status" value="1"/>
</dbReference>
<reference evidence="10" key="1">
    <citation type="submission" date="2017-06" db="EMBL/GenBank/DDBJ databases">
        <authorList>
            <person name="Varghese N."/>
            <person name="Submissions S."/>
        </authorList>
    </citation>
    <scope>NUCLEOTIDE SEQUENCE [LARGE SCALE GENOMIC DNA]</scope>
    <source>
        <strain evidence="10">NKM1</strain>
    </source>
</reference>
<dbReference type="GO" id="GO:0004818">
    <property type="term" value="F:glutamate-tRNA ligase activity"/>
    <property type="evidence" value="ECO:0007669"/>
    <property type="project" value="TreeGrafter"/>
</dbReference>
<keyword evidence="10" id="KW-1185">Reference proteome</keyword>
<dbReference type="InterPro" id="IPR014729">
    <property type="entry name" value="Rossmann-like_a/b/a_fold"/>
</dbReference>
<dbReference type="GO" id="GO:0006424">
    <property type="term" value="P:glutamyl-tRNA aminoacylation"/>
    <property type="evidence" value="ECO:0007669"/>
    <property type="project" value="TreeGrafter"/>
</dbReference>
<dbReference type="RefSeq" id="WP_245842676.1">
    <property type="nucleotide sequence ID" value="NZ_FZOQ01000017.1"/>
</dbReference>
<dbReference type="EMBL" id="FZOQ01000017">
    <property type="protein sequence ID" value="SNS93609.1"/>
    <property type="molecule type" value="Genomic_DNA"/>
</dbReference>
<gene>
    <name evidence="9" type="ORF">SAMN06296052_11778</name>
</gene>
<dbReference type="GO" id="GO:0005829">
    <property type="term" value="C:cytosol"/>
    <property type="evidence" value="ECO:0007669"/>
    <property type="project" value="TreeGrafter"/>
</dbReference>
<dbReference type="PRINTS" id="PR00987">
    <property type="entry name" value="TRNASYNTHGLU"/>
</dbReference>
<keyword evidence="4" id="KW-0862">Zinc</keyword>
<evidence type="ECO:0000313" key="10">
    <source>
        <dbReference type="Proteomes" id="UP000198432"/>
    </source>
</evidence>
<keyword evidence="6 7" id="KW-0030">Aminoacyl-tRNA synthetase</keyword>
<dbReference type="AlphaFoldDB" id="A0A239IJA1"/>
<evidence type="ECO:0000256" key="3">
    <source>
        <dbReference type="ARBA" id="ARBA00022741"/>
    </source>
</evidence>
<feature type="domain" description="Glutamyl/glutaminyl-tRNA synthetase class Ib catalytic" evidence="8">
    <location>
        <begin position="13"/>
        <end position="125"/>
    </location>
</feature>
<keyword evidence="7" id="KW-0648">Protein biosynthesis</keyword>